<dbReference type="EMBL" id="LYDR01000072">
    <property type="protein sequence ID" value="ODA31951.1"/>
    <property type="molecule type" value="Genomic_DNA"/>
</dbReference>
<proteinExistence type="predicted"/>
<dbReference type="STRING" id="1841610.A6X21_22025"/>
<organism evidence="1 2">
    <name type="scientific">Planctopirus hydrillae</name>
    <dbReference type="NCBI Taxonomy" id="1841610"/>
    <lineage>
        <taxon>Bacteria</taxon>
        <taxon>Pseudomonadati</taxon>
        <taxon>Planctomycetota</taxon>
        <taxon>Planctomycetia</taxon>
        <taxon>Planctomycetales</taxon>
        <taxon>Planctomycetaceae</taxon>
        <taxon>Planctopirus</taxon>
    </lineage>
</organism>
<gene>
    <name evidence="1" type="ORF">A6X21_22025</name>
</gene>
<dbReference type="Proteomes" id="UP000094828">
    <property type="component" value="Unassembled WGS sequence"/>
</dbReference>
<evidence type="ECO:0000313" key="1">
    <source>
        <dbReference type="EMBL" id="ODA31951.1"/>
    </source>
</evidence>
<accession>A0A1C3EFE5</accession>
<comment type="caution">
    <text evidence="1">The sequence shown here is derived from an EMBL/GenBank/DDBJ whole genome shotgun (WGS) entry which is preliminary data.</text>
</comment>
<sequence length="67" mass="7852">MMAVPGVRSHQPDKIDSARLVRQSVIEKTARLRFGYYRKLREKDWRRTVSTTVVEHRSADPSRRAAK</sequence>
<dbReference type="AlphaFoldDB" id="A0A1C3EFE5"/>
<keyword evidence="2" id="KW-1185">Reference proteome</keyword>
<name>A0A1C3EFE5_9PLAN</name>
<reference evidence="1 2" key="1">
    <citation type="submission" date="2016-05" db="EMBL/GenBank/DDBJ databases">
        <title>Genomic and physiological characterization of Planctopirus sp. isolated from fresh water lake.</title>
        <authorList>
            <person name="Subhash Y."/>
            <person name="Ramana C."/>
        </authorList>
    </citation>
    <scope>NUCLEOTIDE SEQUENCE [LARGE SCALE GENOMIC DNA]</scope>
    <source>
        <strain evidence="1 2">JC280</strain>
    </source>
</reference>
<evidence type="ECO:0000313" key="2">
    <source>
        <dbReference type="Proteomes" id="UP000094828"/>
    </source>
</evidence>
<protein>
    <submittedName>
        <fullName evidence="1">Uncharacterized protein</fullName>
    </submittedName>
</protein>